<dbReference type="CDD" id="cd07247">
    <property type="entry name" value="SgaA_N_like"/>
    <property type="match status" value="1"/>
</dbReference>
<dbReference type="InterPro" id="IPR029068">
    <property type="entry name" value="Glyas_Bleomycin-R_OHBP_Dase"/>
</dbReference>
<protein>
    <submittedName>
        <fullName evidence="2">Glyoxalase family protein</fullName>
    </submittedName>
</protein>
<dbReference type="EMBL" id="PQGG01000035">
    <property type="protein sequence ID" value="POP51753.1"/>
    <property type="molecule type" value="Genomic_DNA"/>
</dbReference>
<dbReference type="RefSeq" id="WP_103685378.1">
    <property type="nucleotide sequence ID" value="NZ_PQGG01000035.1"/>
</dbReference>
<feature type="domain" description="VOC" evidence="1">
    <location>
        <begin position="6"/>
        <end position="116"/>
    </location>
</feature>
<dbReference type="PROSITE" id="PS51819">
    <property type="entry name" value="VOC"/>
    <property type="match status" value="1"/>
</dbReference>
<comment type="caution">
    <text evidence="2">The sequence shown here is derived from an EMBL/GenBank/DDBJ whole genome shotgun (WGS) entry which is preliminary data.</text>
</comment>
<dbReference type="Pfam" id="PF00903">
    <property type="entry name" value="Glyoxalase"/>
    <property type="match status" value="1"/>
</dbReference>
<dbReference type="InterPro" id="IPR004360">
    <property type="entry name" value="Glyas_Fos-R_dOase_dom"/>
</dbReference>
<dbReference type="InterPro" id="IPR037523">
    <property type="entry name" value="VOC_core"/>
</dbReference>
<name>A0A2S4HCN6_9GAMM</name>
<accession>A0A2S4HCN6</accession>
<evidence type="ECO:0000313" key="2">
    <source>
        <dbReference type="EMBL" id="POP51753.1"/>
    </source>
</evidence>
<evidence type="ECO:0000259" key="1">
    <source>
        <dbReference type="PROSITE" id="PS51819"/>
    </source>
</evidence>
<evidence type="ECO:0000313" key="3">
    <source>
        <dbReference type="Proteomes" id="UP000237222"/>
    </source>
</evidence>
<reference evidence="2" key="1">
    <citation type="submission" date="2018-01" db="EMBL/GenBank/DDBJ databases">
        <authorList>
            <person name="Yu X.-D."/>
        </authorList>
    </citation>
    <scope>NUCLEOTIDE SEQUENCE</scope>
    <source>
        <strain evidence="2">ZX-21</strain>
    </source>
</reference>
<dbReference type="Gene3D" id="3.10.180.10">
    <property type="entry name" value="2,3-Dihydroxybiphenyl 1,2-Dioxygenase, domain 1"/>
    <property type="match status" value="1"/>
</dbReference>
<dbReference type="PANTHER" id="PTHR33993">
    <property type="entry name" value="GLYOXALASE-RELATED"/>
    <property type="match status" value="1"/>
</dbReference>
<dbReference type="SUPFAM" id="SSF54593">
    <property type="entry name" value="Glyoxalase/Bleomycin resistance protein/Dihydroxybiphenyl dioxygenase"/>
    <property type="match status" value="1"/>
</dbReference>
<organism evidence="2 3">
    <name type="scientific">Zhongshania marina</name>
    <dbReference type="NCBI Taxonomy" id="2304603"/>
    <lineage>
        <taxon>Bacteria</taxon>
        <taxon>Pseudomonadati</taxon>
        <taxon>Pseudomonadota</taxon>
        <taxon>Gammaproteobacteria</taxon>
        <taxon>Cellvibrionales</taxon>
        <taxon>Spongiibacteraceae</taxon>
        <taxon>Zhongshania</taxon>
    </lineage>
</organism>
<dbReference type="InterPro" id="IPR052164">
    <property type="entry name" value="Anthracycline_SecMetBiosynth"/>
</dbReference>
<proteinExistence type="predicted"/>
<dbReference type="OrthoDB" id="9792323at2"/>
<dbReference type="Proteomes" id="UP000237222">
    <property type="component" value="Unassembled WGS sequence"/>
</dbReference>
<sequence length="120" mass="13305">MNIHGKINYIELPAADIDAVKAFFIKAFGWSFTDYGADYTAFSDEGLDGGFYRAEMSSTTASGAALVVFYSEKLEETRNTVVYSGGTILKEIYDFPGGRRFHFADPNGNEFAVWSEPLET</sequence>
<dbReference type="AlphaFoldDB" id="A0A2S4HCN6"/>
<gene>
    <name evidence="2" type="ORF">C0068_15480</name>
</gene>
<dbReference type="PANTHER" id="PTHR33993:SF1">
    <property type="entry name" value="GLYOXALASE FAMILY PROTEIN"/>
    <property type="match status" value="1"/>
</dbReference>